<evidence type="ECO:0000313" key="8">
    <source>
        <dbReference type="Proteomes" id="UP000533476"/>
    </source>
</evidence>
<evidence type="ECO:0000313" key="7">
    <source>
        <dbReference type="EMBL" id="NMP21399.1"/>
    </source>
</evidence>
<dbReference type="Pfam" id="PF03446">
    <property type="entry name" value="NAD_binding_2"/>
    <property type="match status" value="1"/>
</dbReference>
<dbReference type="EMBL" id="JABBVZ010000007">
    <property type="protein sequence ID" value="NMP21399.1"/>
    <property type="molecule type" value="Genomic_DNA"/>
</dbReference>
<dbReference type="GO" id="GO:0050661">
    <property type="term" value="F:NADP binding"/>
    <property type="evidence" value="ECO:0007669"/>
    <property type="project" value="InterPro"/>
</dbReference>
<dbReference type="PANTHER" id="PTHR43060">
    <property type="entry name" value="3-HYDROXYISOBUTYRATE DEHYDROGENASE-LIKE 1, MITOCHONDRIAL-RELATED"/>
    <property type="match status" value="1"/>
</dbReference>
<dbReference type="PANTHER" id="PTHR43060:SF15">
    <property type="entry name" value="3-HYDROXYISOBUTYRATE DEHYDROGENASE-LIKE 1, MITOCHONDRIAL-RELATED"/>
    <property type="match status" value="1"/>
</dbReference>
<sequence>MRIGWIGAGAMGFPMVQALLDKGWTVKVYDVKPEPIHALAREGAIGLNTVNGEFADVQALGLMVQNFSQCRDVLLNQGVIEQLRPGTLLAVFSTIGPAAAETVASWAEPQKVRVLDAPVSGGPRRARGHLSMMYSGAPETIEQAQPLMEALADTRYHVGDRVGQGQAVKTINQLLAGVHIAVSAEALTLAEKMGMNPELVLDVVSQSAGSSWMFKDRAPRMLHRDYQPPKSALAIFVKDLGIVQEAAQSVGMPLILASSAFQLFQSGASRGMAHLDDSSVVDVYRSLAGLE</sequence>
<dbReference type="Gene3D" id="3.40.50.720">
    <property type="entry name" value="NAD(P)-binding Rossmann-like Domain"/>
    <property type="match status" value="1"/>
</dbReference>
<reference evidence="7 8" key="1">
    <citation type="submission" date="2020-04" db="EMBL/GenBank/DDBJ databases">
        <authorList>
            <person name="Zhang R."/>
            <person name="Schippers A."/>
        </authorList>
    </citation>
    <scope>NUCLEOTIDE SEQUENCE [LARGE SCALE GENOMIC DNA]</scope>
    <source>
        <strain evidence="7 8">DSM 109850</strain>
    </source>
</reference>
<evidence type="ECO:0000256" key="1">
    <source>
        <dbReference type="ARBA" id="ARBA00009080"/>
    </source>
</evidence>
<evidence type="ECO:0000256" key="3">
    <source>
        <dbReference type="ARBA" id="ARBA00023027"/>
    </source>
</evidence>
<dbReference type="PIRSF" id="PIRSF000103">
    <property type="entry name" value="HIBADH"/>
    <property type="match status" value="1"/>
</dbReference>
<keyword evidence="8" id="KW-1185">Reference proteome</keyword>
<dbReference type="SUPFAM" id="SSF48179">
    <property type="entry name" value="6-phosphogluconate dehydrogenase C-terminal domain-like"/>
    <property type="match status" value="1"/>
</dbReference>
<evidence type="ECO:0000256" key="4">
    <source>
        <dbReference type="PIRSR" id="PIRSR000103-1"/>
    </source>
</evidence>
<dbReference type="SUPFAM" id="SSF51735">
    <property type="entry name" value="NAD(P)-binding Rossmann-fold domains"/>
    <property type="match status" value="1"/>
</dbReference>
<protein>
    <submittedName>
        <fullName evidence="7">NAD(P)-dependent oxidoreductase</fullName>
    </submittedName>
</protein>
<gene>
    <name evidence="7" type="ORF">HIJ39_03380</name>
</gene>
<comment type="similarity">
    <text evidence="1">Belongs to the HIBADH-related family.</text>
</comment>
<evidence type="ECO:0000259" key="6">
    <source>
        <dbReference type="Pfam" id="PF14833"/>
    </source>
</evidence>
<dbReference type="InterPro" id="IPR006115">
    <property type="entry name" value="6PGDH_NADP-bd"/>
</dbReference>
<dbReference type="GO" id="GO:0051287">
    <property type="term" value="F:NAD binding"/>
    <property type="evidence" value="ECO:0007669"/>
    <property type="project" value="InterPro"/>
</dbReference>
<feature type="domain" description="6-phosphogluconate dehydrogenase NADP-binding" evidence="5">
    <location>
        <begin position="2"/>
        <end position="159"/>
    </location>
</feature>
<evidence type="ECO:0000259" key="5">
    <source>
        <dbReference type="Pfam" id="PF03446"/>
    </source>
</evidence>
<dbReference type="Pfam" id="PF14833">
    <property type="entry name" value="NAD_binding_11"/>
    <property type="match status" value="1"/>
</dbReference>
<proteinExistence type="inferred from homology"/>
<evidence type="ECO:0000256" key="2">
    <source>
        <dbReference type="ARBA" id="ARBA00023002"/>
    </source>
</evidence>
<name>A0A7Y0L3U8_9FIRM</name>
<dbReference type="Proteomes" id="UP000533476">
    <property type="component" value="Unassembled WGS sequence"/>
</dbReference>
<dbReference type="InterPro" id="IPR015815">
    <property type="entry name" value="HIBADH-related"/>
</dbReference>
<dbReference type="InterPro" id="IPR036291">
    <property type="entry name" value="NAD(P)-bd_dom_sf"/>
</dbReference>
<keyword evidence="3" id="KW-0520">NAD</keyword>
<accession>A0A7Y0L3U8</accession>
<dbReference type="InterPro" id="IPR008927">
    <property type="entry name" value="6-PGluconate_DH-like_C_sf"/>
</dbReference>
<dbReference type="InterPro" id="IPR029154">
    <property type="entry name" value="HIBADH-like_NADP-bd"/>
</dbReference>
<dbReference type="GO" id="GO:0016491">
    <property type="term" value="F:oxidoreductase activity"/>
    <property type="evidence" value="ECO:0007669"/>
    <property type="project" value="UniProtKB-KW"/>
</dbReference>
<organism evidence="7 8">
    <name type="scientific">Sulfobacillus harzensis</name>
    <dbReference type="NCBI Taxonomy" id="2729629"/>
    <lineage>
        <taxon>Bacteria</taxon>
        <taxon>Bacillati</taxon>
        <taxon>Bacillota</taxon>
        <taxon>Clostridia</taxon>
        <taxon>Eubacteriales</taxon>
        <taxon>Clostridiales Family XVII. Incertae Sedis</taxon>
        <taxon>Sulfobacillus</taxon>
    </lineage>
</organism>
<dbReference type="Gene3D" id="1.10.1040.10">
    <property type="entry name" value="N-(1-d-carboxylethyl)-l-norvaline Dehydrogenase, domain 2"/>
    <property type="match status" value="1"/>
</dbReference>
<dbReference type="InterPro" id="IPR013328">
    <property type="entry name" value="6PGD_dom2"/>
</dbReference>
<keyword evidence="2" id="KW-0560">Oxidoreductase</keyword>
<dbReference type="AlphaFoldDB" id="A0A7Y0L3U8"/>
<feature type="domain" description="3-hydroxyisobutyrate dehydrogenase-like NAD-binding" evidence="6">
    <location>
        <begin position="163"/>
        <end position="284"/>
    </location>
</feature>
<comment type="caution">
    <text evidence="7">The sequence shown here is derived from an EMBL/GenBank/DDBJ whole genome shotgun (WGS) entry which is preliminary data.</text>
</comment>
<feature type="active site" evidence="4">
    <location>
        <position position="169"/>
    </location>
</feature>
<dbReference type="RefSeq" id="WP_169096710.1">
    <property type="nucleotide sequence ID" value="NZ_JABBVZ010000007.1"/>
</dbReference>